<evidence type="ECO:0000313" key="3">
    <source>
        <dbReference type="Proteomes" id="UP000656042"/>
    </source>
</evidence>
<name>A0A8J3FQ52_9ACTN</name>
<comment type="caution">
    <text evidence="2">The sequence shown here is derived from an EMBL/GenBank/DDBJ whole genome shotgun (WGS) entry which is preliminary data.</text>
</comment>
<keyword evidence="3" id="KW-1185">Reference proteome</keyword>
<evidence type="ECO:0000256" key="1">
    <source>
        <dbReference type="SAM" id="MobiDB-lite"/>
    </source>
</evidence>
<proteinExistence type="predicted"/>
<protein>
    <submittedName>
        <fullName evidence="2">Uncharacterized protein</fullName>
    </submittedName>
</protein>
<reference evidence="2" key="2">
    <citation type="submission" date="2020-09" db="EMBL/GenBank/DDBJ databases">
        <authorList>
            <person name="Sun Q."/>
            <person name="Zhou Y."/>
        </authorList>
    </citation>
    <scope>NUCLEOTIDE SEQUENCE</scope>
    <source>
        <strain evidence="2">CGMCC 4.7299</strain>
    </source>
</reference>
<accession>A0A8J3FQ52</accession>
<dbReference type="EMBL" id="BMMX01000023">
    <property type="protein sequence ID" value="GGL04502.1"/>
    <property type="molecule type" value="Genomic_DNA"/>
</dbReference>
<feature type="region of interest" description="Disordered" evidence="1">
    <location>
        <begin position="1"/>
        <end position="33"/>
    </location>
</feature>
<organism evidence="2 3">
    <name type="scientific">Mangrovihabitans endophyticus</name>
    <dbReference type="NCBI Taxonomy" id="1751298"/>
    <lineage>
        <taxon>Bacteria</taxon>
        <taxon>Bacillati</taxon>
        <taxon>Actinomycetota</taxon>
        <taxon>Actinomycetes</taxon>
        <taxon>Micromonosporales</taxon>
        <taxon>Micromonosporaceae</taxon>
        <taxon>Mangrovihabitans</taxon>
    </lineage>
</organism>
<evidence type="ECO:0000313" key="2">
    <source>
        <dbReference type="EMBL" id="GGL04502.1"/>
    </source>
</evidence>
<gene>
    <name evidence="2" type="ORF">GCM10012284_43890</name>
</gene>
<reference evidence="2" key="1">
    <citation type="journal article" date="2014" name="Int. J. Syst. Evol. Microbiol.">
        <title>Complete genome sequence of Corynebacterium casei LMG S-19264T (=DSM 44701T), isolated from a smear-ripened cheese.</title>
        <authorList>
            <consortium name="US DOE Joint Genome Institute (JGI-PGF)"/>
            <person name="Walter F."/>
            <person name="Albersmeier A."/>
            <person name="Kalinowski J."/>
            <person name="Ruckert C."/>
        </authorList>
    </citation>
    <scope>NUCLEOTIDE SEQUENCE</scope>
    <source>
        <strain evidence="2">CGMCC 4.7299</strain>
    </source>
</reference>
<dbReference type="AlphaFoldDB" id="A0A8J3FQ52"/>
<sequence length="57" mass="6544">MRLVGTAATEEMKSGTKGNNRDRKRRTESRRESLLDCNCHRLALRMPASINNERAKL</sequence>
<dbReference type="Proteomes" id="UP000656042">
    <property type="component" value="Unassembled WGS sequence"/>
</dbReference>